<organism evidence="2 3">
    <name type="scientific">Ensete ventricosum</name>
    <name type="common">Abyssinian banana</name>
    <name type="synonym">Musa ensete</name>
    <dbReference type="NCBI Taxonomy" id="4639"/>
    <lineage>
        <taxon>Eukaryota</taxon>
        <taxon>Viridiplantae</taxon>
        <taxon>Streptophyta</taxon>
        <taxon>Embryophyta</taxon>
        <taxon>Tracheophyta</taxon>
        <taxon>Spermatophyta</taxon>
        <taxon>Magnoliopsida</taxon>
        <taxon>Liliopsida</taxon>
        <taxon>Zingiberales</taxon>
        <taxon>Musaceae</taxon>
        <taxon>Ensete</taxon>
    </lineage>
</organism>
<feature type="compositionally biased region" description="Basic and acidic residues" evidence="1">
    <location>
        <begin position="66"/>
        <end position="91"/>
    </location>
</feature>
<dbReference type="AlphaFoldDB" id="A0A426Y5M5"/>
<name>A0A426Y5M5_ENSVE</name>
<feature type="region of interest" description="Disordered" evidence="1">
    <location>
        <begin position="1"/>
        <end position="91"/>
    </location>
</feature>
<reference evidence="2 3" key="1">
    <citation type="journal article" date="2014" name="Agronomy (Basel)">
        <title>A Draft Genome Sequence for Ensete ventricosum, the Drought-Tolerant Tree Against Hunger.</title>
        <authorList>
            <person name="Harrison J."/>
            <person name="Moore K.A."/>
            <person name="Paszkiewicz K."/>
            <person name="Jones T."/>
            <person name="Grant M."/>
            <person name="Ambacheew D."/>
            <person name="Muzemil S."/>
            <person name="Studholme D.J."/>
        </authorList>
    </citation>
    <scope>NUCLEOTIDE SEQUENCE [LARGE SCALE GENOMIC DNA]</scope>
</reference>
<protein>
    <submittedName>
        <fullName evidence="2">Uncharacterized protein</fullName>
    </submittedName>
</protein>
<feature type="compositionally biased region" description="Low complexity" evidence="1">
    <location>
        <begin position="37"/>
        <end position="51"/>
    </location>
</feature>
<feature type="compositionally biased region" description="Basic and acidic residues" evidence="1">
    <location>
        <begin position="24"/>
        <end position="33"/>
    </location>
</feature>
<evidence type="ECO:0000313" key="2">
    <source>
        <dbReference type="EMBL" id="RRT47068.1"/>
    </source>
</evidence>
<sequence>MMQDPPLETQSEAPLAVPGKSTTHHLEAEHAPREPNTLSSDLTSSQSTTSLGEPMTGQGANGVHQIEGRNERKLEGRLTIRSRDTRQANPS</sequence>
<dbReference type="Proteomes" id="UP000287651">
    <property type="component" value="Unassembled WGS sequence"/>
</dbReference>
<proteinExistence type="predicted"/>
<comment type="caution">
    <text evidence="2">The sequence shown here is derived from an EMBL/GenBank/DDBJ whole genome shotgun (WGS) entry which is preliminary data.</text>
</comment>
<accession>A0A426Y5M5</accession>
<evidence type="ECO:0000256" key="1">
    <source>
        <dbReference type="SAM" id="MobiDB-lite"/>
    </source>
</evidence>
<gene>
    <name evidence="2" type="ORF">B296_00039680</name>
</gene>
<dbReference type="EMBL" id="AMZH03014785">
    <property type="protein sequence ID" value="RRT47068.1"/>
    <property type="molecule type" value="Genomic_DNA"/>
</dbReference>
<evidence type="ECO:0000313" key="3">
    <source>
        <dbReference type="Proteomes" id="UP000287651"/>
    </source>
</evidence>